<dbReference type="AlphaFoldDB" id="A0AAW5HSZ3"/>
<comment type="caution">
    <text evidence="3">The sequence shown here is derived from an EMBL/GenBank/DDBJ whole genome shotgun (WGS) entry which is preliminary data.</text>
</comment>
<keyword evidence="2" id="KW-0732">Signal</keyword>
<accession>A0AAW5HSZ3</accession>
<dbReference type="RefSeq" id="WP_252931387.1">
    <property type="nucleotide sequence ID" value="NZ_JAEUWV010000007.1"/>
</dbReference>
<name>A0AAW5HSZ3_9CORY</name>
<dbReference type="Proteomes" id="UP001205920">
    <property type="component" value="Unassembled WGS sequence"/>
</dbReference>
<evidence type="ECO:0000313" key="4">
    <source>
        <dbReference type="Proteomes" id="UP001205920"/>
    </source>
</evidence>
<evidence type="ECO:0008006" key="5">
    <source>
        <dbReference type="Google" id="ProtNLM"/>
    </source>
</evidence>
<evidence type="ECO:0000256" key="2">
    <source>
        <dbReference type="SAM" id="SignalP"/>
    </source>
</evidence>
<keyword evidence="4" id="KW-1185">Reference proteome</keyword>
<feature type="transmembrane region" description="Helical" evidence="1">
    <location>
        <begin position="127"/>
        <end position="145"/>
    </location>
</feature>
<proteinExistence type="predicted"/>
<gene>
    <name evidence="3" type="ORF">JMN37_06410</name>
</gene>
<protein>
    <recommendedName>
        <fullName evidence="5">Secreted protein</fullName>
    </recommendedName>
</protein>
<keyword evidence="1" id="KW-0472">Membrane</keyword>
<sequence>MKKITATIVAATLAASMLAPAADAASNTMSTKNYQKYCTLKFDSADMTQNNGTYTQDAIKKWVSKQDGLKKLADTDISNVQQSSQLSEAFGSSTAEDTAAINDGMALQACLQGKDFKAEPMDDGTKAGIIIGFVLGILGLLGGIAQQAGLLR</sequence>
<keyword evidence="1" id="KW-1133">Transmembrane helix</keyword>
<evidence type="ECO:0000313" key="3">
    <source>
        <dbReference type="EMBL" id="MCO6394608.1"/>
    </source>
</evidence>
<organism evidence="3 4">
    <name type="scientific">Corynebacterium lipophilum</name>
    <dbReference type="NCBI Taxonomy" id="2804918"/>
    <lineage>
        <taxon>Bacteria</taxon>
        <taxon>Bacillati</taxon>
        <taxon>Actinomycetota</taxon>
        <taxon>Actinomycetes</taxon>
        <taxon>Mycobacteriales</taxon>
        <taxon>Corynebacteriaceae</taxon>
        <taxon>Corynebacterium</taxon>
    </lineage>
</organism>
<reference evidence="3 4" key="1">
    <citation type="submission" date="2021-01" db="EMBL/GenBank/DDBJ databases">
        <title>Identification and Characterization of Corynebacterium sp.</title>
        <authorList>
            <person name="Luo Q."/>
            <person name="Qu P."/>
            <person name="Chen Q."/>
        </authorList>
    </citation>
    <scope>NUCLEOTIDE SEQUENCE [LARGE SCALE GENOMIC DNA]</scope>
    <source>
        <strain evidence="3 4">MC-18</strain>
    </source>
</reference>
<evidence type="ECO:0000256" key="1">
    <source>
        <dbReference type="SAM" id="Phobius"/>
    </source>
</evidence>
<feature type="signal peptide" evidence="2">
    <location>
        <begin position="1"/>
        <end position="21"/>
    </location>
</feature>
<keyword evidence="1" id="KW-0812">Transmembrane</keyword>
<dbReference type="EMBL" id="JAEUWV010000007">
    <property type="protein sequence ID" value="MCO6394608.1"/>
    <property type="molecule type" value="Genomic_DNA"/>
</dbReference>
<feature type="chain" id="PRO_5043689126" description="Secreted protein" evidence="2">
    <location>
        <begin position="22"/>
        <end position="152"/>
    </location>
</feature>